<dbReference type="InterPro" id="IPR008551">
    <property type="entry name" value="TANGO2"/>
</dbReference>
<dbReference type="GO" id="GO:0005794">
    <property type="term" value="C:Golgi apparatus"/>
    <property type="evidence" value="ECO:0007669"/>
    <property type="project" value="TreeGrafter"/>
</dbReference>
<reference evidence="2" key="1">
    <citation type="submission" date="2022-11" db="UniProtKB">
        <authorList>
            <consortium name="WormBaseParasite"/>
        </authorList>
    </citation>
    <scope>IDENTIFICATION</scope>
</reference>
<dbReference type="PANTHER" id="PTHR17985:SF8">
    <property type="entry name" value="TRANSPORT AND GOLGI ORGANIZATION PROTEIN 2 HOMOLOG"/>
    <property type="match status" value="1"/>
</dbReference>
<organism evidence="1 2">
    <name type="scientific">Setaria digitata</name>
    <dbReference type="NCBI Taxonomy" id="48799"/>
    <lineage>
        <taxon>Eukaryota</taxon>
        <taxon>Metazoa</taxon>
        <taxon>Ecdysozoa</taxon>
        <taxon>Nematoda</taxon>
        <taxon>Chromadorea</taxon>
        <taxon>Rhabditida</taxon>
        <taxon>Spirurina</taxon>
        <taxon>Spiruromorpha</taxon>
        <taxon>Filarioidea</taxon>
        <taxon>Setariidae</taxon>
        <taxon>Setaria</taxon>
    </lineage>
</organism>
<dbReference type="AlphaFoldDB" id="A0A915PS40"/>
<name>A0A915PS40_9BILA</name>
<sequence length="471" mass="54438">MGCNRSKIYHDNELGVDHKDLALTTYEMQKIDIIHDLDTDNDQKGRVAVDCIFRPTREIYGQRALDMAEQVITWSKYGISFRKRPFPHDFPAFAHEKPAAELANLNRLRFTNQELQKCTESSEIEKMREMEDNENVEDVAHKQWKNEKILQNQLQRTTLQERDPPRKNVFIREETESQGMTNPRQKRMWNNPVVAGSLSELRQYTASGLLYDGPREKDTFPSRQGRMCVTFIYLNDKAVDDPKSYQLIVLNNRDELFDRPTLPPAWQDGRDQADSYGGTWLGMTRNGRLGNILAVLENPADEVPCAVTRGKIVCEYLKSDLAPESYVVEQLSKEAQQYNGFNAILLHREEVERKTYFGVQFSNRYGSPTSAFGSGVYGFGNSALGKPFRKITYGLRLFKEKLKMLNEENVNEQELMKHFLDILIDQTRSHTIVLVNGVGRCTYFERSRKQLTAAAEVTWDDTTHYFDLDDL</sequence>
<dbReference type="PANTHER" id="PTHR17985">
    <property type="entry name" value="SER/THR-RICH PROTEIN T10 IN DGCR REGION"/>
    <property type="match status" value="1"/>
</dbReference>
<dbReference type="GO" id="GO:0009306">
    <property type="term" value="P:protein secretion"/>
    <property type="evidence" value="ECO:0007669"/>
    <property type="project" value="TreeGrafter"/>
</dbReference>
<proteinExistence type="predicted"/>
<dbReference type="WBParaSite" id="sdigi.contig27.g2140.t1">
    <property type="protein sequence ID" value="sdigi.contig27.g2140.t1"/>
    <property type="gene ID" value="sdigi.contig27.g2140"/>
</dbReference>
<protein>
    <submittedName>
        <fullName evidence="2">Uncharacterized protein</fullName>
    </submittedName>
</protein>
<evidence type="ECO:0000313" key="2">
    <source>
        <dbReference type="WBParaSite" id="sdigi.contig27.g2140.t1"/>
    </source>
</evidence>
<accession>A0A915PS40</accession>
<dbReference type="Proteomes" id="UP000887581">
    <property type="component" value="Unplaced"/>
</dbReference>
<dbReference type="Pfam" id="PF05742">
    <property type="entry name" value="TANGO2"/>
    <property type="match status" value="1"/>
</dbReference>
<evidence type="ECO:0000313" key="1">
    <source>
        <dbReference type="Proteomes" id="UP000887581"/>
    </source>
</evidence>
<dbReference type="GO" id="GO:0007030">
    <property type="term" value="P:Golgi organization"/>
    <property type="evidence" value="ECO:0007669"/>
    <property type="project" value="TreeGrafter"/>
</dbReference>
<keyword evidence="1" id="KW-1185">Reference proteome</keyword>